<proteinExistence type="predicted"/>
<sequence>MELKYLRRVDSFISKLKSSYDRIRRSRLFSAYVALTLVFCLLQATTELVAFMNDNAASSRFSSIIEQAQIPRRFAFLLPNNTILICDNIYGNQNCKVAGNTFETMISPIAAETPSSAVMVAPKLSTSLSRTSFSASTPTSRRPDNRDSVKPPFRFARRHVSNTGFESIYALARQSISHNRRSLNIQPQFNSSGVIVGYNMTGLTNQSQPVMVSMGCIESLAFPNILFRDARRDLTLISFRFWVISMSVASIIYDSIPHLAVALLGNCAGLGWSISQVTVTNRFTKALHNAITVNACGGIQLGPTEVLRRSELMTASVIVSACLYPVFMFLSYKIFQIYRHQSFQRVGATKEVYNIYTLALGFSVCLHLSGFLVISASLLWLSEMLTGVIRKYLHSTALIITTFLLGIVGNIPWFLMGSNIVFRERKKLMLAFLALGIGLSVLWATNMTNPVFQYTFGTWPFFASLSILSFIFLVATTALGVICRYNFGKGLKHYITVLEVLEEAKFTPGVFSRDSEKAPIGGLQKTARAAALAERDSAVLAGIPILNPIFSTTSSSEQWDAVFPSPSPTENSVKSVGSAPTDRVGSPRSTSQFSSESNGTGVTGLSWSSWLWSRGVAAISQSRTASPTSLTPSSCRASRHYTGFPTSRFSSDSSNLSEASSTTFVYDVYPVGNYFSYGTKETVSEQSNIRKPPLSHSR</sequence>
<evidence type="ECO:0000313" key="4">
    <source>
        <dbReference type="Proteomes" id="UP000294933"/>
    </source>
</evidence>
<protein>
    <submittedName>
        <fullName evidence="3">Uncharacterized protein</fullName>
    </submittedName>
</protein>
<feature type="transmembrane region" description="Helical" evidence="2">
    <location>
        <begin position="428"/>
        <end position="447"/>
    </location>
</feature>
<feature type="transmembrane region" description="Helical" evidence="2">
    <location>
        <begin position="353"/>
        <end position="380"/>
    </location>
</feature>
<dbReference type="GO" id="GO:0005794">
    <property type="term" value="C:Golgi apparatus"/>
    <property type="evidence" value="ECO:0007669"/>
    <property type="project" value="TreeGrafter"/>
</dbReference>
<dbReference type="STRING" id="50990.A0A4Y7QIR4"/>
<evidence type="ECO:0000256" key="1">
    <source>
        <dbReference type="SAM" id="MobiDB-lite"/>
    </source>
</evidence>
<organism evidence="3 4">
    <name type="scientific">Rickenella mellea</name>
    <dbReference type="NCBI Taxonomy" id="50990"/>
    <lineage>
        <taxon>Eukaryota</taxon>
        <taxon>Fungi</taxon>
        <taxon>Dikarya</taxon>
        <taxon>Basidiomycota</taxon>
        <taxon>Agaricomycotina</taxon>
        <taxon>Agaricomycetes</taxon>
        <taxon>Hymenochaetales</taxon>
        <taxon>Rickenellaceae</taxon>
        <taxon>Rickenella</taxon>
    </lineage>
</organism>
<keyword evidence="4" id="KW-1185">Reference proteome</keyword>
<gene>
    <name evidence="3" type="ORF">BD410DRAFT_836210</name>
</gene>
<feature type="region of interest" description="Disordered" evidence="1">
    <location>
        <begin position="130"/>
        <end position="151"/>
    </location>
</feature>
<keyword evidence="2" id="KW-1133">Transmembrane helix</keyword>
<evidence type="ECO:0000256" key="2">
    <source>
        <dbReference type="SAM" id="Phobius"/>
    </source>
</evidence>
<dbReference type="OrthoDB" id="2684482at2759"/>
<dbReference type="VEuPathDB" id="FungiDB:BD410DRAFT_836210"/>
<dbReference type="InterPro" id="IPR040410">
    <property type="entry name" value="UPF0658_Golgi"/>
</dbReference>
<feature type="transmembrane region" description="Helical" evidence="2">
    <location>
        <begin position="459"/>
        <end position="482"/>
    </location>
</feature>
<accession>A0A4Y7QIR4</accession>
<dbReference type="PANTHER" id="PTHR34391">
    <property type="entry name" value="UPF0658 GOLGI APPARATUS MEMBRANE PROTEIN C1952.10C-RELATED"/>
    <property type="match status" value="1"/>
</dbReference>
<reference evidence="3 4" key="1">
    <citation type="submission" date="2018-06" db="EMBL/GenBank/DDBJ databases">
        <title>A transcriptomic atlas of mushroom development highlights an independent origin of complex multicellularity.</title>
        <authorList>
            <consortium name="DOE Joint Genome Institute"/>
            <person name="Krizsan K."/>
            <person name="Almasi E."/>
            <person name="Merenyi Z."/>
            <person name="Sahu N."/>
            <person name="Viragh M."/>
            <person name="Koszo T."/>
            <person name="Mondo S."/>
            <person name="Kiss B."/>
            <person name="Balint B."/>
            <person name="Kues U."/>
            <person name="Barry K."/>
            <person name="Hegedus J.C."/>
            <person name="Henrissat B."/>
            <person name="Johnson J."/>
            <person name="Lipzen A."/>
            <person name="Ohm R."/>
            <person name="Nagy I."/>
            <person name="Pangilinan J."/>
            <person name="Yan J."/>
            <person name="Xiong Y."/>
            <person name="Grigoriev I.V."/>
            <person name="Hibbett D.S."/>
            <person name="Nagy L.G."/>
        </authorList>
    </citation>
    <scope>NUCLEOTIDE SEQUENCE [LARGE SCALE GENOMIC DNA]</scope>
    <source>
        <strain evidence="3 4">SZMC22713</strain>
    </source>
</reference>
<feature type="compositionally biased region" description="Polar residues" evidence="1">
    <location>
        <begin position="587"/>
        <end position="600"/>
    </location>
</feature>
<dbReference type="AlphaFoldDB" id="A0A4Y7QIR4"/>
<feature type="region of interest" description="Disordered" evidence="1">
    <location>
        <begin position="560"/>
        <end position="601"/>
    </location>
</feature>
<name>A0A4Y7QIR4_9AGAM</name>
<evidence type="ECO:0000313" key="3">
    <source>
        <dbReference type="EMBL" id="TDL27138.1"/>
    </source>
</evidence>
<keyword evidence="2" id="KW-0472">Membrane</keyword>
<feature type="transmembrane region" description="Helical" evidence="2">
    <location>
        <begin position="312"/>
        <end position="332"/>
    </location>
</feature>
<dbReference type="EMBL" id="ML170160">
    <property type="protein sequence ID" value="TDL27138.1"/>
    <property type="molecule type" value="Genomic_DNA"/>
</dbReference>
<dbReference type="Proteomes" id="UP000294933">
    <property type="component" value="Unassembled WGS sequence"/>
</dbReference>
<keyword evidence="2" id="KW-0812">Transmembrane</keyword>
<feature type="transmembrane region" description="Helical" evidence="2">
    <location>
        <begin position="392"/>
        <end position="416"/>
    </location>
</feature>
<dbReference type="PANTHER" id="PTHR34391:SF2">
    <property type="entry name" value="TRP C-TERMINAL DOMAIN-CONTAINING PROTEIN"/>
    <property type="match status" value="1"/>
</dbReference>